<name>A0A4V2PI79_ANCAQ</name>
<evidence type="ECO:0000259" key="7">
    <source>
        <dbReference type="PROSITE" id="PS50928"/>
    </source>
</evidence>
<evidence type="ECO:0000313" key="8">
    <source>
        <dbReference type="EMBL" id="TCK23556.1"/>
    </source>
</evidence>
<evidence type="ECO:0000256" key="6">
    <source>
        <dbReference type="RuleBase" id="RU363032"/>
    </source>
</evidence>
<dbReference type="GO" id="GO:0055085">
    <property type="term" value="P:transmembrane transport"/>
    <property type="evidence" value="ECO:0007669"/>
    <property type="project" value="InterPro"/>
</dbReference>
<evidence type="ECO:0000256" key="5">
    <source>
        <dbReference type="ARBA" id="ARBA00023136"/>
    </source>
</evidence>
<dbReference type="FunFam" id="1.10.3720.10:FF:000001">
    <property type="entry name" value="Glycine betaine ABC transporter, permease"/>
    <property type="match status" value="1"/>
</dbReference>
<feature type="domain" description="ABC transmembrane type-1" evidence="7">
    <location>
        <begin position="52"/>
        <end position="233"/>
    </location>
</feature>
<dbReference type="Pfam" id="PF00528">
    <property type="entry name" value="BPD_transp_1"/>
    <property type="match status" value="1"/>
</dbReference>
<dbReference type="RefSeq" id="WP_165901637.1">
    <property type="nucleotide sequence ID" value="NZ_SMFY01000003.1"/>
</dbReference>
<feature type="transmembrane region" description="Helical" evidence="6">
    <location>
        <begin position="89"/>
        <end position="113"/>
    </location>
</feature>
<feature type="transmembrane region" description="Helical" evidence="6">
    <location>
        <begin position="187"/>
        <end position="207"/>
    </location>
</feature>
<keyword evidence="4 6" id="KW-1133">Transmembrane helix</keyword>
<feature type="transmembrane region" description="Helical" evidence="6">
    <location>
        <begin position="58"/>
        <end position="77"/>
    </location>
</feature>
<dbReference type="InterPro" id="IPR000515">
    <property type="entry name" value="MetI-like"/>
</dbReference>
<keyword evidence="2 6" id="KW-0813">Transport</keyword>
<feature type="transmembrane region" description="Helical" evidence="6">
    <location>
        <begin position="160"/>
        <end position="181"/>
    </location>
</feature>
<organism evidence="8 9">
    <name type="scientific">Ancylobacter aquaticus</name>
    <dbReference type="NCBI Taxonomy" id="100"/>
    <lineage>
        <taxon>Bacteria</taxon>
        <taxon>Pseudomonadati</taxon>
        <taxon>Pseudomonadota</taxon>
        <taxon>Alphaproteobacteria</taxon>
        <taxon>Hyphomicrobiales</taxon>
        <taxon>Xanthobacteraceae</taxon>
        <taxon>Ancylobacter</taxon>
    </lineage>
</organism>
<dbReference type="Gene3D" id="1.10.3720.10">
    <property type="entry name" value="MetI-like"/>
    <property type="match status" value="1"/>
</dbReference>
<dbReference type="CDD" id="cd06261">
    <property type="entry name" value="TM_PBP2"/>
    <property type="match status" value="1"/>
</dbReference>
<accession>A0A4V2PI79</accession>
<evidence type="ECO:0000256" key="1">
    <source>
        <dbReference type="ARBA" id="ARBA00004651"/>
    </source>
</evidence>
<dbReference type="InterPro" id="IPR051204">
    <property type="entry name" value="ABC_transp_perm/SBD"/>
</dbReference>
<dbReference type="PANTHER" id="PTHR30177:SF4">
    <property type="entry name" value="OSMOPROTECTANT IMPORT PERMEASE PROTEIN OSMW"/>
    <property type="match status" value="1"/>
</dbReference>
<keyword evidence="9" id="KW-1185">Reference proteome</keyword>
<dbReference type="PANTHER" id="PTHR30177">
    <property type="entry name" value="GLYCINE BETAINE/L-PROLINE TRANSPORT SYSTEM PERMEASE PROTEIN PROW"/>
    <property type="match status" value="1"/>
</dbReference>
<protein>
    <submittedName>
        <fullName evidence="8">Osmoprotectant transport system permease protein</fullName>
    </submittedName>
</protein>
<evidence type="ECO:0000313" key="9">
    <source>
        <dbReference type="Proteomes" id="UP000295030"/>
    </source>
</evidence>
<dbReference type="InterPro" id="IPR035906">
    <property type="entry name" value="MetI-like_sf"/>
</dbReference>
<comment type="subcellular location">
    <subcellularLocation>
        <location evidence="1 6">Cell membrane</location>
        <topology evidence="1 6">Multi-pass membrane protein</topology>
    </subcellularLocation>
</comment>
<comment type="caution">
    <text evidence="8">The sequence shown here is derived from an EMBL/GenBank/DDBJ whole genome shotgun (WGS) entry which is preliminary data.</text>
</comment>
<feature type="transmembrane region" description="Helical" evidence="6">
    <location>
        <begin position="119"/>
        <end position="139"/>
    </location>
</feature>
<evidence type="ECO:0000256" key="2">
    <source>
        <dbReference type="ARBA" id="ARBA00022448"/>
    </source>
</evidence>
<proteinExistence type="inferred from homology"/>
<evidence type="ECO:0000256" key="3">
    <source>
        <dbReference type="ARBA" id="ARBA00022692"/>
    </source>
</evidence>
<feature type="transmembrane region" description="Helical" evidence="6">
    <location>
        <begin position="214"/>
        <end position="240"/>
    </location>
</feature>
<reference evidence="8 9" key="1">
    <citation type="submission" date="2019-03" db="EMBL/GenBank/DDBJ databases">
        <title>Genomic Encyclopedia of Type Strains, Phase IV (KMG-IV): sequencing the most valuable type-strain genomes for metagenomic binning, comparative biology and taxonomic classification.</title>
        <authorList>
            <person name="Goeker M."/>
        </authorList>
    </citation>
    <scope>NUCLEOTIDE SEQUENCE [LARGE SCALE GENOMIC DNA]</scope>
    <source>
        <strain evidence="8 9">DSM 101</strain>
    </source>
</reference>
<evidence type="ECO:0000256" key="4">
    <source>
        <dbReference type="ARBA" id="ARBA00022989"/>
    </source>
</evidence>
<dbReference type="Proteomes" id="UP000295030">
    <property type="component" value="Unassembled WGS sequence"/>
</dbReference>
<dbReference type="SUPFAM" id="SSF161098">
    <property type="entry name" value="MetI-like"/>
    <property type="match status" value="1"/>
</dbReference>
<sequence>MQGAQATHPMRALASLWRLTVLGLVFLLGIWASASGTLTAMMAYREDIHFLTLQHMELVAISGAIAILTGIPIGIVLARRSLGLFGPLVAQIINLGTTIPTLAILALAMTVLGLGAPPAIFGLAVLTLLPIVLNTVAGLRAVPPALVEAARGMGMTNRQILFQVELPNALFVIAAGIRTALAINVGTVPLAFLIGGGGLGELIFTGIDLMDTGLLLAGAIPTALLAVAVDFLVGQLQFWLVPRGVNPLR</sequence>
<dbReference type="EMBL" id="SMFY01000003">
    <property type="protein sequence ID" value="TCK23556.1"/>
    <property type="molecule type" value="Genomic_DNA"/>
</dbReference>
<keyword evidence="5 6" id="KW-0472">Membrane</keyword>
<dbReference type="GO" id="GO:0031460">
    <property type="term" value="P:glycine betaine transport"/>
    <property type="evidence" value="ECO:0007669"/>
    <property type="project" value="TreeGrafter"/>
</dbReference>
<dbReference type="AlphaFoldDB" id="A0A4V2PI79"/>
<comment type="similarity">
    <text evidence="6">Belongs to the binding-protein-dependent transport system permease family.</text>
</comment>
<keyword evidence="3 6" id="KW-0812">Transmembrane</keyword>
<gene>
    <name evidence="8" type="ORF">EV667_3395</name>
</gene>
<dbReference type="PROSITE" id="PS50928">
    <property type="entry name" value="ABC_TM1"/>
    <property type="match status" value="1"/>
</dbReference>
<dbReference type="GO" id="GO:0005886">
    <property type="term" value="C:plasma membrane"/>
    <property type="evidence" value="ECO:0007669"/>
    <property type="project" value="UniProtKB-SubCell"/>
</dbReference>